<dbReference type="CDD" id="cd00303">
    <property type="entry name" value="retropepsin_like"/>
    <property type="match status" value="1"/>
</dbReference>
<protein>
    <submittedName>
        <fullName evidence="2">Uncharacterized protein</fullName>
    </submittedName>
</protein>
<dbReference type="EMBL" id="UZAI01000025">
    <property type="protein sequence ID" value="VDO42793.1"/>
    <property type="molecule type" value="Genomic_DNA"/>
</dbReference>
<keyword evidence="3" id="KW-1185">Reference proteome</keyword>
<sequence length="352" mass="39623">MEVQTEKRDENLDEPPLIPIRAAPGSTPRQPPLLETSSDYSVWKFKVTAYLQRVPLTEHFNYLVSYLSDEAVRRAIANGFAASNTLSQNWRILDDCFSMPVDTQQMTIQFLSRHQKASESPIDYLHSLQQVAVQAFPRLDMIGREELIRSRFVEGLLPGPLKEHFLRNPPADTSEVKRTTLRFLAAEKLVNSASAHSSSVTTVERATKPSGPDTCQTTVAVTDLPGRGVIHRQSNSRWNKQPAWGNYNGRQAGCIYCKRFGRNARRCGHNRPRKPGKRRFGYLSSYVNHVHPTTFKGRVQDIELDILLDTGASVSLIKEDFLQRLNNSTQRKQCSSTLITASGDPLIACSKI</sequence>
<dbReference type="GO" id="GO:0004190">
    <property type="term" value="F:aspartic-type endopeptidase activity"/>
    <property type="evidence" value="ECO:0007669"/>
    <property type="project" value="InterPro"/>
</dbReference>
<dbReference type="GO" id="GO:0006508">
    <property type="term" value="P:proteolysis"/>
    <property type="evidence" value="ECO:0007669"/>
    <property type="project" value="InterPro"/>
</dbReference>
<organism evidence="2 3">
    <name type="scientific">Schistosoma margrebowiei</name>
    <dbReference type="NCBI Taxonomy" id="48269"/>
    <lineage>
        <taxon>Eukaryota</taxon>
        <taxon>Metazoa</taxon>
        <taxon>Spiralia</taxon>
        <taxon>Lophotrochozoa</taxon>
        <taxon>Platyhelminthes</taxon>
        <taxon>Trematoda</taxon>
        <taxon>Digenea</taxon>
        <taxon>Strigeidida</taxon>
        <taxon>Schistosomatoidea</taxon>
        <taxon>Schistosomatidae</taxon>
        <taxon>Schistosoma</taxon>
    </lineage>
</organism>
<feature type="non-terminal residue" evidence="2">
    <location>
        <position position="352"/>
    </location>
</feature>
<dbReference type="Proteomes" id="UP000277204">
    <property type="component" value="Unassembled WGS sequence"/>
</dbReference>
<dbReference type="Gene3D" id="2.40.70.10">
    <property type="entry name" value="Acid Proteases"/>
    <property type="match status" value="1"/>
</dbReference>
<gene>
    <name evidence="2" type="ORF">SMRZ_LOCUS160</name>
</gene>
<dbReference type="SUPFAM" id="SSF50630">
    <property type="entry name" value="Acid proteases"/>
    <property type="match status" value="1"/>
</dbReference>
<dbReference type="InterPro" id="IPR001969">
    <property type="entry name" value="Aspartic_peptidase_AS"/>
</dbReference>
<evidence type="ECO:0000313" key="3">
    <source>
        <dbReference type="Proteomes" id="UP000277204"/>
    </source>
</evidence>
<dbReference type="PROSITE" id="PS00141">
    <property type="entry name" value="ASP_PROTEASE"/>
    <property type="match status" value="1"/>
</dbReference>
<dbReference type="AlphaFoldDB" id="A0A183L8N5"/>
<feature type="compositionally biased region" description="Basic and acidic residues" evidence="1">
    <location>
        <begin position="1"/>
        <end position="10"/>
    </location>
</feature>
<name>A0A183L8N5_9TREM</name>
<reference evidence="2 3" key="1">
    <citation type="submission" date="2018-11" db="EMBL/GenBank/DDBJ databases">
        <authorList>
            <consortium name="Pathogen Informatics"/>
        </authorList>
    </citation>
    <scope>NUCLEOTIDE SEQUENCE [LARGE SCALE GENOMIC DNA]</scope>
    <source>
        <strain evidence="2 3">Zambia</strain>
    </source>
</reference>
<accession>A0A183L8N5</accession>
<proteinExistence type="predicted"/>
<dbReference type="STRING" id="48269.A0A183L8N5"/>
<dbReference type="InterPro" id="IPR021109">
    <property type="entry name" value="Peptidase_aspartic_dom_sf"/>
</dbReference>
<evidence type="ECO:0000313" key="2">
    <source>
        <dbReference type="EMBL" id="VDO42793.1"/>
    </source>
</evidence>
<feature type="region of interest" description="Disordered" evidence="1">
    <location>
        <begin position="1"/>
        <end position="33"/>
    </location>
</feature>
<evidence type="ECO:0000256" key="1">
    <source>
        <dbReference type="SAM" id="MobiDB-lite"/>
    </source>
</evidence>